<dbReference type="GeneID" id="89969980"/>
<dbReference type="Gene3D" id="3.90.25.10">
    <property type="entry name" value="UDP-galactose 4-epimerase, domain 1"/>
    <property type="match status" value="1"/>
</dbReference>
<feature type="domain" description="NmrA-like" evidence="3">
    <location>
        <begin position="3"/>
        <end position="259"/>
    </location>
</feature>
<dbReference type="RefSeq" id="XP_064706927.1">
    <property type="nucleotide sequence ID" value="XM_064845382.1"/>
</dbReference>
<dbReference type="PANTHER" id="PTHR42748:SF14">
    <property type="entry name" value="SNOAL-LIKE DOMAIN-CONTAINING PROTEIN"/>
    <property type="match status" value="1"/>
</dbReference>
<evidence type="ECO:0000313" key="4">
    <source>
        <dbReference type="EMBL" id="KAK5053802.1"/>
    </source>
</evidence>
<keyword evidence="2" id="KW-0521">NADP</keyword>
<comment type="similarity">
    <text evidence="1">Belongs to the NmrA-type oxidoreductase family.</text>
</comment>
<dbReference type="Pfam" id="PF05368">
    <property type="entry name" value="NmrA"/>
    <property type="match status" value="1"/>
</dbReference>
<protein>
    <recommendedName>
        <fullName evidence="3">NmrA-like domain-containing protein</fullName>
    </recommendedName>
</protein>
<dbReference type="GO" id="GO:0005634">
    <property type="term" value="C:nucleus"/>
    <property type="evidence" value="ECO:0007669"/>
    <property type="project" value="TreeGrafter"/>
</dbReference>
<accession>A0AAV9NEY1</accession>
<dbReference type="Gene3D" id="3.40.50.720">
    <property type="entry name" value="NAD(P)-binding Rossmann-like Domain"/>
    <property type="match status" value="1"/>
</dbReference>
<proteinExistence type="inferred from homology"/>
<dbReference type="InterPro" id="IPR008030">
    <property type="entry name" value="NmrA-like"/>
</dbReference>
<gene>
    <name evidence="4" type="ORF">LTR84_001764</name>
</gene>
<keyword evidence="5" id="KW-1185">Reference proteome</keyword>
<dbReference type="InterPro" id="IPR051164">
    <property type="entry name" value="NmrA-like_oxidored"/>
</dbReference>
<dbReference type="AlphaFoldDB" id="A0AAV9NEY1"/>
<organism evidence="4 5">
    <name type="scientific">Exophiala bonariae</name>
    <dbReference type="NCBI Taxonomy" id="1690606"/>
    <lineage>
        <taxon>Eukaryota</taxon>
        <taxon>Fungi</taxon>
        <taxon>Dikarya</taxon>
        <taxon>Ascomycota</taxon>
        <taxon>Pezizomycotina</taxon>
        <taxon>Eurotiomycetes</taxon>
        <taxon>Chaetothyriomycetidae</taxon>
        <taxon>Chaetothyriales</taxon>
        <taxon>Herpotrichiellaceae</taxon>
        <taxon>Exophiala</taxon>
    </lineage>
</organism>
<evidence type="ECO:0000313" key="5">
    <source>
        <dbReference type="Proteomes" id="UP001358417"/>
    </source>
</evidence>
<comment type="caution">
    <text evidence="4">The sequence shown here is derived from an EMBL/GenBank/DDBJ whole genome shotgun (WGS) entry which is preliminary data.</text>
</comment>
<dbReference type="Proteomes" id="UP001358417">
    <property type="component" value="Unassembled WGS sequence"/>
</dbReference>
<sequence length="342" mass="37630">MSSKRILVIGGTGAQGFAVVKALLNASPAFTVRVLSRNPDSPHVQSTFTGLPVEFVKGSFMDFDTVEAALQDCYGVYVNTDGFTVNEADELWAGVRIFEIANQIPTLRHFVYASIDYYLQLTGFNKKYGAHHTNGKGRVNSYLQSQGSSTSETGLTWTILNTGAYDEDLFGGPFVAHIDPEDGTRTFALPLGEGHIPFETLQDNGIFAVKIFQDRERWSGQTLNAASHFTTGKELAETLARVANVKAVYKNVSIKEWADALPFADAPVASMYPDGITVRENFTMWWPGFQDSILKPTRDMALLREINPDLETLEGWMRRVGYDGTGKGVLKGWIDAGIGPKP</sequence>
<dbReference type="PANTHER" id="PTHR42748">
    <property type="entry name" value="NITROGEN METABOLITE REPRESSION PROTEIN NMRA FAMILY MEMBER"/>
    <property type="match status" value="1"/>
</dbReference>
<evidence type="ECO:0000259" key="3">
    <source>
        <dbReference type="Pfam" id="PF05368"/>
    </source>
</evidence>
<reference evidence="4 5" key="1">
    <citation type="submission" date="2023-08" db="EMBL/GenBank/DDBJ databases">
        <title>Black Yeasts Isolated from many extreme environments.</title>
        <authorList>
            <person name="Coleine C."/>
            <person name="Stajich J.E."/>
            <person name="Selbmann L."/>
        </authorList>
    </citation>
    <scope>NUCLEOTIDE SEQUENCE [LARGE SCALE GENOMIC DNA]</scope>
    <source>
        <strain evidence="4 5">CCFEE 5792</strain>
    </source>
</reference>
<evidence type="ECO:0000256" key="2">
    <source>
        <dbReference type="ARBA" id="ARBA00022857"/>
    </source>
</evidence>
<dbReference type="SUPFAM" id="SSF51735">
    <property type="entry name" value="NAD(P)-binding Rossmann-fold domains"/>
    <property type="match status" value="1"/>
</dbReference>
<dbReference type="EMBL" id="JAVRRD010000011">
    <property type="protein sequence ID" value="KAK5053802.1"/>
    <property type="molecule type" value="Genomic_DNA"/>
</dbReference>
<evidence type="ECO:0000256" key="1">
    <source>
        <dbReference type="ARBA" id="ARBA00006328"/>
    </source>
</evidence>
<name>A0AAV9NEY1_9EURO</name>
<dbReference type="InterPro" id="IPR036291">
    <property type="entry name" value="NAD(P)-bd_dom_sf"/>
</dbReference>